<evidence type="ECO:0000313" key="3">
    <source>
        <dbReference type="Proteomes" id="UP000318307"/>
    </source>
</evidence>
<dbReference type="AlphaFoldDB" id="A0A562RCZ1"/>
<feature type="chain" id="PRO_5021742482" evidence="1">
    <location>
        <begin position="21"/>
        <end position="244"/>
    </location>
</feature>
<protein>
    <submittedName>
        <fullName evidence="2">Extracellular solute-binding protein (Family 3)</fullName>
    </submittedName>
</protein>
<comment type="caution">
    <text evidence="2">The sequence shown here is derived from an EMBL/GenBank/DDBJ whole genome shotgun (WGS) entry which is preliminary data.</text>
</comment>
<accession>A0A562RCZ1</accession>
<proteinExistence type="predicted"/>
<keyword evidence="3" id="KW-1185">Reference proteome</keyword>
<reference evidence="2 3" key="1">
    <citation type="submission" date="2019-07" db="EMBL/GenBank/DDBJ databases">
        <title>Genome sequencing of 100 strains of the haloalkaliphilic chemolithoautotrophic sulfur-oxidizing bacterium Thioalkalivibrio.</title>
        <authorList>
            <person name="Muyzer G."/>
        </authorList>
    </citation>
    <scope>NUCLEOTIDE SEQUENCE [LARGE SCALE GENOMIC DNA]</scope>
    <source>
        <strain evidence="2 3">ASO4-4</strain>
    </source>
</reference>
<dbReference type="SUPFAM" id="SSF53850">
    <property type="entry name" value="Periplasmic binding protein-like II"/>
    <property type="match status" value="1"/>
</dbReference>
<gene>
    <name evidence="2" type="ORF">LZ24_02875</name>
</gene>
<dbReference type="OrthoDB" id="5416300at2"/>
<dbReference type="EMBL" id="VLLC01000029">
    <property type="protein sequence ID" value="TWI66917.1"/>
    <property type="molecule type" value="Genomic_DNA"/>
</dbReference>
<keyword evidence="1" id="KW-0732">Signal</keyword>
<dbReference type="Proteomes" id="UP000318307">
    <property type="component" value="Unassembled WGS sequence"/>
</dbReference>
<organism evidence="2 3">
    <name type="scientific">Desulfobotulus alkaliphilus</name>
    <dbReference type="NCBI Taxonomy" id="622671"/>
    <lineage>
        <taxon>Bacteria</taxon>
        <taxon>Pseudomonadati</taxon>
        <taxon>Thermodesulfobacteriota</taxon>
        <taxon>Desulfobacteria</taxon>
        <taxon>Desulfobacterales</taxon>
        <taxon>Desulfobacteraceae</taxon>
        <taxon>Desulfobotulus</taxon>
    </lineage>
</organism>
<evidence type="ECO:0000256" key="1">
    <source>
        <dbReference type="SAM" id="SignalP"/>
    </source>
</evidence>
<name>A0A562RCZ1_9BACT</name>
<sequence length="244" mass="27636">MLKKIYFCFLLLFLVRPAGAEAMEKLHVGILDLPPLYEVGADGKPGGVLLEFLTRILDQAGYSYDMAVYPPRRLYWNIAEGRCHVFLGVKNVPELEGRVLYSKKKITDIDMRAYVLGERKLPEKNEDLYGSRVIVIRGYSYGGFINDLRNPDNGVELMEASDHIHAFRQLAAGRGDYLLDYRRAAENAIRVMAMEEEVRSTSLELIGVFLKVSKQVEGADILMQRLEAAWDYLESDIIIPGSVN</sequence>
<evidence type="ECO:0000313" key="2">
    <source>
        <dbReference type="EMBL" id="TWI66917.1"/>
    </source>
</evidence>
<feature type="signal peptide" evidence="1">
    <location>
        <begin position="1"/>
        <end position="20"/>
    </location>
</feature>
<dbReference type="Gene3D" id="3.40.190.10">
    <property type="entry name" value="Periplasmic binding protein-like II"/>
    <property type="match status" value="2"/>
</dbReference>